<feature type="domain" description="Glutamine amidotransferase type-2" evidence="5">
    <location>
        <begin position="1"/>
        <end position="172"/>
    </location>
</feature>
<dbReference type="EC" id="6.3.5.4" evidence="2"/>
<evidence type="ECO:0000256" key="4">
    <source>
        <dbReference type="ARBA" id="ARBA00048741"/>
    </source>
</evidence>
<keyword evidence="3" id="KW-0061">Asparagine biosynthesis</keyword>
<dbReference type="InterPro" id="IPR017932">
    <property type="entry name" value="GATase_2_dom"/>
</dbReference>
<dbReference type="GO" id="GO:0005829">
    <property type="term" value="C:cytosol"/>
    <property type="evidence" value="ECO:0007669"/>
    <property type="project" value="TreeGrafter"/>
</dbReference>
<comment type="catalytic activity">
    <reaction evidence="4">
        <text>L-aspartate + L-glutamine + ATP + H2O = L-asparagine + L-glutamate + AMP + diphosphate + H(+)</text>
        <dbReference type="Rhea" id="RHEA:12228"/>
        <dbReference type="ChEBI" id="CHEBI:15377"/>
        <dbReference type="ChEBI" id="CHEBI:15378"/>
        <dbReference type="ChEBI" id="CHEBI:29985"/>
        <dbReference type="ChEBI" id="CHEBI:29991"/>
        <dbReference type="ChEBI" id="CHEBI:30616"/>
        <dbReference type="ChEBI" id="CHEBI:33019"/>
        <dbReference type="ChEBI" id="CHEBI:58048"/>
        <dbReference type="ChEBI" id="CHEBI:58359"/>
        <dbReference type="ChEBI" id="CHEBI:456215"/>
        <dbReference type="EC" id="6.3.5.4"/>
    </reaction>
</comment>
<keyword evidence="3" id="KW-0028">Amino-acid biosynthesis</keyword>
<proteinExistence type="predicted"/>
<protein>
    <recommendedName>
        <fullName evidence="2">asparagine synthase (glutamine-hydrolyzing)</fullName>
        <ecNumber evidence="2">6.3.5.4</ecNumber>
    </recommendedName>
</protein>
<dbReference type="PROSITE" id="PS51278">
    <property type="entry name" value="GATASE_TYPE_2"/>
    <property type="match status" value="1"/>
</dbReference>
<evidence type="ECO:0000313" key="6">
    <source>
        <dbReference type="EMBL" id="EUA65654.1"/>
    </source>
</evidence>
<accession>X8DBA3</accession>
<dbReference type="EMBL" id="JAOB01000026">
    <property type="protein sequence ID" value="EUA65654.1"/>
    <property type="molecule type" value="Genomic_DNA"/>
</dbReference>
<organism evidence="6">
    <name type="scientific">Mycobacterium xenopi 4042</name>
    <dbReference type="NCBI Taxonomy" id="1299334"/>
    <lineage>
        <taxon>Bacteria</taxon>
        <taxon>Bacillati</taxon>
        <taxon>Actinomycetota</taxon>
        <taxon>Actinomycetes</taxon>
        <taxon>Mycobacteriales</taxon>
        <taxon>Mycobacteriaceae</taxon>
        <taxon>Mycobacterium</taxon>
    </lineage>
</organism>
<keyword evidence="6" id="KW-0808">Transferase</keyword>
<sequence length="172" mass="18899">MWTAGVRGCRCPRRCRRRGRRVAVDAPSRSRRARHLGRRQCRVRVQPAVHHRHRALTSAAAVGPPETPDRYVLVFNGEIYNYLELRSELAASHGAVFATDGDGEAIIAAYHHWGVDALAGCGVCSRSPSGTLSLANCSAPVILSASNRCSSRPEAVASRWLARRSACWSLRR</sequence>
<gene>
    <name evidence="6" type="ORF">I553_8187</name>
</gene>
<keyword evidence="6" id="KW-0315">Glutamine amidotransferase</keyword>
<dbReference type="Pfam" id="PF13522">
    <property type="entry name" value="GATase_6"/>
    <property type="match status" value="1"/>
</dbReference>
<evidence type="ECO:0000256" key="3">
    <source>
        <dbReference type="ARBA" id="ARBA00022888"/>
    </source>
</evidence>
<dbReference type="InterPro" id="IPR051786">
    <property type="entry name" value="ASN_synthetase/amidase"/>
</dbReference>
<dbReference type="PANTHER" id="PTHR43284:SF1">
    <property type="entry name" value="ASPARAGINE SYNTHETASE"/>
    <property type="match status" value="1"/>
</dbReference>
<dbReference type="InterPro" id="IPR029055">
    <property type="entry name" value="Ntn_hydrolases_N"/>
</dbReference>
<dbReference type="GO" id="GO:0004066">
    <property type="term" value="F:asparagine synthase (glutamine-hydrolyzing) activity"/>
    <property type="evidence" value="ECO:0007669"/>
    <property type="project" value="UniProtKB-EC"/>
</dbReference>
<dbReference type="PANTHER" id="PTHR43284">
    <property type="entry name" value="ASPARAGINE SYNTHETASE (GLUTAMINE-HYDROLYZING)"/>
    <property type="match status" value="1"/>
</dbReference>
<evidence type="ECO:0000256" key="1">
    <source>
        <dbReference type="ARBA" id="ARBA00005187"/>
    </source>
</evidence>
<dbReference type="GO" id="GO:0016740">
    <property type="term" value="F:transferase activity"/>
    <property type="evidence" value="ECO:0007669"/>
    <property type="project" value="UniProtKB-KW"/>
</dbReference>
<comment type="pathway">
    <text evidence="1">Amino-acid biosynthesis; L-asparagine biosynthesis; L-asparagine from L-aspartate (L-Gln route): step 1/1.</text>
</comment>
<dbReference type="Gene3D" id="3.60.20.10">
    <property type="entry name" value="Glutamine Phosphoribosylpyrophosphate, subunit 1, domain 1"/>
    <property type="match status" value="1"/>
</dbReference>
<reference evidence="6" key="1">
    <citation type="submission" date="2014-01" db="EMBL/GenBank/DDBJ databases">
        <authorList>
            <person name="Brown-Elliot B."/>
            <person name="Wallace R."/>
            <person name="Lenaerts A."/>
            <person name="Ordway D."/>
            <person name="DeGroote M.A."/>
            <person name="Parker T."/>
            <person name="Sizemore C."/>
            <person name="Tallon L.J."/>
            <person name="Sadzewicz L.K."/>
            <person name="Sengamalay N."/>
            <person name="Fraser C.M."/>
            <person name="Hine E."/>
            <person name="Shefchek K.A."/>
            <person name="Das S.P."/>
            <person name="Tettelin H."/>
        </authorList>
    </citation>
    <scope>NUCLEOTIDE SEQUENCE [LARGE SCALE GENOMIC DNA]</scope>
    <source>
        <strain evidence="6">4042</strain>
    </source>
</reference>
<comment type="caution">
    <text evidence="6">The sequence shown here is derived from an EMBL/GenBank/DDBJ whole genome shotgun (WGS) entry which is preliminary data.</text>
</comment>
<dbReference type="SUPFAM" id="SSF56235">
    <property type="entry name" value="N-terminal nucleophile aminohydrolases (Ntn hydrolases)"/>
    <property type="match status" value="1"/>
</dbReference>
<name>X8DBA3_MYCXE</name>
<dbReference type="AlphaFoldDB" id="X8DBA3"/>
<dbReference type="GO" id="GO:0006529">
    <property type="term" value="P:asparagine biosynthetic process"/>
    <property type="evidence" value="ECO:0007669"/>
    <property type="project" value="UniProtKB-KW"/>
</dbReference>
<evidence type="ECO:0000256" key="2">
    <source>
        <dbReference type="ARBA" id="ARBA00012737"/>
    </source>
</evidence>
<evidence type="ECO:0000259" key="5">
    <source>
        <dbReference type="PROSITE" id="PS51278"/>
    </source>
</evidence>